<proteinExistence type="predicted"/>
<dbReference type="GO" id="GO:0043130">
    <property type="term" value="F:ubiquitin binding"/>
    <property type="evidence" value="ECO:0007669"/>
    <property type="project" value="TreeGrafter"/>
</dbReference>
<evidence type="ECO:0000313" key="11">
    <source>
        <dbReference type="Ensembl" id="ENSSAUP00010033828.1"/>
    </source>
</evidence>
<dbReference type="InterPro" id="IPR036241">
    <property type="entry name" value="NSFL1C_SEP_dom_sf"/>
</dbReference>
<dbReference type="Pfam" id="PF08059">
    <property type="entry name" value="SEP"/>
    <property type="match status" value="1"/>
</dbReference>
<organism evidence="11 12">
    <name type="scientific">Sparus aurata</name>
    <name type="common">Gilthead sea bream</name>
    <dbReference type="NCBI Taxonomy" id="8175"/>
    <lineage>
        <taxon>Eukaryota</taxon>
        <taxon>Metazoa</taxon>
        <taxon>Chordata</taxon>
        <taxon>Craniata</taxon>
        <taxon>Vertebrata</taxon>
        <taxon>Euteleostomi</taxon>
        <taxon>Actinopterygii</taxon>
        <taxon>Neopterygii</taxon>
        <taxon>Teleostei</taxon>
        <taxon>Neoteleostei</taxon>
        <taxon>Acanthomorphata</taxon>
        <taxon>Eupercaria</taxon>
        <taxon>Spariformes</taxon>
        <taxon>Sparidae</taxon>
        <taxon>Sparus</taxon>
    </lineage>
</organism>
<protein>
    <recommendedName>
        <fullName evidence="7">UBX domain-containing protein 11</fullName>
    </recommendedName>
    <alternativeName>
        <fullName evidence="9">Socius</fullName>
    </alternativeName>
    <alternativeName>
        <fullName evidence="8">UBX domain-containing protein 5</fullName>
    </alternativeName>
</protein>
<dbReference type="Gene3D" id="3.30.420.210">
    <property type="entry name" value="SEP domain"/>
    <property type="match status" value="1"/>
</dbReference>
<dbReference type="InParanoid" id="A0A671W407"/>
<keyword evidence="4" id="KW-0206">Cytoskeleton</keyword>
<dbReference type="Proteomes" id="UP000472265">
    <property type="component" value="Chromosome 17"/>
</dbReference>
<dbReference type="GO" id="GO:0005856">
    <property type="term" value="C:cytoskeleton"/>
    <property type="evidence" value="ECO:0007669"/>
    <property type="project" value="UniProtKB-SubCell"/>
</dbReference>
<evidence type="ECO:0000256" key="2">
    <source>
        <dbReference type="ARBA" id="ARBA00022490"/>
    </source>
</evidence>
<dbReference type="Ensembl" id="ENSSAUT00010035639.1">
    <property type="protein sequence ID" value="ENSSAUP00010033828.1"/>
    <property type="gene ID" value="ENSSAUG00010014337.1"/>
</dbReference>
<evidence type="ECO:0000256" key="7">
    <source>
        <dbReference type="ARBA" id="ARBA00073759"/>
    </source>
</evidence>
<comment type="function">
    <text evidence="5">May be involved in the reorganization of actin cytoskeleton mediated by RND1, RND2 and RND3. Promotes RHOA activation mediated by GNA12 and GNA13.</text>
</comment>
<evidence type="ECO:0000313" key="12">
    <source>
        <dbReference type="Proteomes" id="UP000472265"/>
    </source>
</evidence>
<reference evidence="11" key="3">
    <citation type="submission" date="2025-09" db="UniProtKB">
        <authorList>
            <consortium name="Ensembl"/>
        </authorList>
    </citation>
    <scope>IDENTIFICATION</scope>
</reference>
<accession>A0A671W407</accession>
<gene>
    <name evidence="11" type="primary">ubxn11</name>
</gene>
<sequence length="225" mass="25258">MFDGPFRSYQENSTQRCMQDLMAGYFPSELQGRFPDGVPFEVCFLLPPWDRFPGEGQAVRGGKGESGKKMSVDQFVNRLPKVIVKAGRVIDIRDSVRGALQVWTPYSAPTFLSVLCVLTSLHYRLQVLNTDRPASARDVITLKVKSEDGNHTFILKMCLLETIGHVLLRGGLPGYDIISVYPQCCYDDDCQTLKSCGLTTNATLLLRMRKHLPHHSLTEAYKINS</sequence>
<dbReference type="GeneTree" id="ENSGT00520000055567"/>
<dbReference type="SUPFAM" id="SSF102848">
    <property type="entry name" value="NSFL1 (p97 ATPase) cofactor p47, SEP domain"/>
    <property type="match status" value="1"/>
</dbReference>
<dbReference type="FunFam" id="3.30.420.210:FF:000003">
    <property type="entry name" value="UBX domain protein 11"/>
    <property type="match status" value="1"/>
</dbReference>
<evidence type="ECO:0000256" key="8">
    <source>
        <dbReference type="ARBA" id="ARBA00075811"/>
    </source>
</evidence>
<evidence type="ECO:0000256" key="9">
    <source>
        <dbReference type="ARBA" id="ARBA00081109"/>
    </source>
</evidence>
<dbReference type="FunCoup" id="A0A671W407">
    <property type="interactions" value="28"/>
</dbReference>
<reference evidence="11" key="1">
    <citation type="submission" date="2021-04" db="EMBL/GenBank/DDBJ databases">
        <authorList>
            <consortium name="Wellcome Sanger Institute Data Sharing"/>
        </authorList>
    </citation>
    <scope>NUCLEOTIDE SEQUENCE [LARGE SCALE GENOMIC DNA]</scope>
</reference>
<name>A0A671W407_SPAAU</name>
<dbReference type="InterPro" id="IPR012989">
    <property type="entry name" value="SEP_domain"/>
</dbReference>
<evidence type="ECO:0000256" key="5">
    <source>
        <dbReference type="ARBA" id="ARBA00059434"/>
    </source>
</evidence>
<evidence type="ECO:0000259" key="10">
    <source>
        <dbReference type="PROSITE" id="PS51399"/>
    </source>
</evidence>
<comment type="subcellular location">
    <subcellularLocation>
        <location evidence="1">Cytoplasm</location>
        <location evidence="1">Cytoskeleton</location>
    </subcellularLocation>
</comment>
<evidence type="ECO:0000256" key="3">
    <source>
        <dbReference type="ARBA" id="ARBA00023054"/>
    </source>
</evidence>
<dbReference type="OMA" id="QTYELRM"/>
<dbReference type="GO" id="GO:0043161">
    <property type="term" value="P:proteasome-mediated ubiquitin-dependent protein catabolic process"/>
    <property type="evidence" value="ECO:0007669"/>
    <property type="project" value="TreeGrafter"/>
</dbReference>
<keyword evidence="3" id="KW-0175">Coiled coil</keyword>
<feature type="domain" description="SEP" evidence="10">
    <location>
        <begin position="1"/>
        <end position="57"/>
    </location>
</feature>
<evidence type="ECO:0000256" key="1">
    <source>
        <dbReference type="ARBA" id="ARBA00004245"/>
    </source>
</evidence>
<evidence type="ECO:0000256" key="4">
    <source>
        <dbReference type="ARBA" id="ARBA00023212"/>
    </source>
</evidence>
<dbReference type="PROSITE" id="PS51399">
    <property type="entry name" value="SEP"/>
    <property type="match status" value="1"/>
</dbReference>
<dbReference type="PANTHER" id="PTHR23333:SF4">
    <property type="entry name" value="UBX DOMAIN-CONTAINING PROTEIN 11"/>
    <property type="match status" value="1"/>
</dbReference>
<dbReference type="PANTHER" id="PTHR23333">
    <property type="entry name" value="UBX DOMAIN CONTAINING PROTEIN"/>
    <property type="match status" value="1"/>
</dbReference>
<comment type="subunit">
    <text evidence="6">Interacts with GNA12, GNA13, RND1, RND2 and RND3.</text>
</comment>
<reference evidence="11" key="2">
    <citation type="submission" date="2025-08" db="UniProtKB">
        <authorList>
            <consortium name="Ensembl"/>
        </authorList>
    </citation>
    <scope>IDENTIFICATION</scope>
</reference>
<dbReference type="AlphaFoldDB" id="A0A671W407"/>
<evidence type="ECO:0000256" key="6">
    <source>
        <dbReference type="ARBA" id="ARBA00062345"/>
    </source>
</evidence>
<keyword evidence="2" id="KW-0963">Cytoplasm</keyword>
<keyword evidence="12" id="KW-1185">Reference proteome</keyword>